<dbReference type="EMBL" id="JAKOGI010001703">
    <property type="protein sequence ID" value="KAJ8424351.1"/>
    <property type="molecule type" value="Genomic_DNA"/>
</dbReference>
<feature type="transmembrane region" description="Helical" evidence="2">
    <location>
        <begin position="44"/>
        <end position="61"/>
    </location>
</feature>
<evidence type="ECO:0000256" key="1">
    <source>
        <dbReference type="SAM" id="MobiDB-lite"/>
    </source>
</evidence>
<sequence length="304" mass="34745">MKSDCQSRVPLPTNVSLITKVYGWNESHAVFGKLGMPKGKHTETFLVAFLSYWLCLFILLVKDTSYIYLGTFSVASSIERGQAYCLSSAILTIIYRGLSEICHSAHPGGKGGHIPWNFLYAWMTKYFRTYDFDDNVSSNLRMLKFSGFGRAKTFDLDGARELISSGLLEFHYKHHYPHRFSRQFGFYQDIPTDIVFSILPSSKIMLRLHQACIHYGANSRVLVSGQCPSLEREFTRRFQEWRSKVFLISSSTYSGGNSKKKRDSSSKQNIQRDEGPSGSKPKLKLIRSQKPLRYPVLKTEDNTI</sequence>
<dbReference type="GO" id="GO:0010073">
    <property type="term" value="P:meristem maintenance"/>
    <property type="evidence" value="ECO:0007669"/>
    <property type="project" value="InterPro"/>
</dbReference>
<evidence type="ECO:0008006" key="5">
    <source>
        <dbReference type="Google" id="ProtNLM"/>
    </source>
</evidence>
<evidence type="ECO:0000256" key="2">
    <source>
        <dbReference type="SAM" id="Phobius"/>
    </source>
</evidence>
<name>A0A9Q1GS47_9CARY</name>
<accession>A0A9Q1GS47</accession>
<dbReference type="OrthoDB" id="694455at2759"/>
<keyword evidence="2" id="KW-1133">Transmembrane helix</keyword>
<keyword evidence="4" id="KW-1185">Reference proteome</keyword>
<proteinExistence type="predicted"/>
<keyword evidence="2" id="KW-0472">Membrane</keyword>
<evidence type="ECO:0000313" key="3">
    <source>
        <dbReference type="EMBL" id="KAJ8424351.1"/>
    </source>
</evidence>
<reference evidence="3" key="1">
    <citation type="submission" date="2022-04" db="EMBL/GenBank/DDBJ databases">
        <title>Carnegiea gigantea Genome sequencing and assembly v2.</title>
        <authorList>
            <person name="Copetti D."/>
            <person name="Sanderson M.J."/>
            <person name="Burquez A."/>
            <person name="Wojciechowski M.F."/>
        </authorList>
    </citation>
    <scope>NUCLEOTIDE SEQUENCE</scope>
    <source>
        <strain evidence="3">SGP5-SGP5p</strain>
        <tissue evidence="3">Aerial part</tissue>
    </source>
</reference>
<evidence type="ECO:0000313" key="4">
    <source>
        <dbReference type="Proteomes" id="UP001153076"/>
    </source>
</evidence>
<dbReference type="InterPro" id="IPR044824">
    <property type="entry name" value="MAIN-like"/>
</dbReference>
<dbReference type="PANTHER" id="PTHR46033:SF16">
    <property type="entry name" value="AMINOTRANSFERASE-LIKE PLANT MOBILE DOMAIN-CONTAINING PROTEIN"/>
    <property type="match status" value="1"/>
</dbReference>
<feature type="region of interest" description="Disordered" evidence="1">
    <location>
        <begin position="253"/>
        <end position="291"/>
    </location>
</feature>
<protein>
    <recommendedName>
        <fullName evidence="5">Aminotransferase-like plant mobile domain-containing protein</fullName>
    </recommendedName>
</protein>
<organism evidence="3 4">
    <name type="scientific">Carnegiea gigantea</name>
    <dbReference type="NCBI Taxonomy" id="171969"/>
    <lineage>
        <taxon>Eukaryota</taxon>
        <taxon>Viridiplantae</taxon>
        <taxon>Streptophyta</taxon>
        <taxon>Embryophyta</taxon>
        <taxon>Tracheophyta</taxon>
        <taxon>Spermatophyta</taxon>
        <taxon>Magnoliopsida</taxon>
        <taxon>eudicotyledons</taxon>
        <taxon>Gunneridae</taxon>
        <taxon>Pentapetalae</taxon>
        <taxon>Caryophyllales</taxon>
        <taxon>Cactineae</taxon>
        <taxon>Cactaceae</taxon>
        <taxon>Cactoideae</taxon>
        <taxon>Echinocereeae</taxon>
        <taxon>Carnegiea</taxon>
    </lineage>
</organism>
<comment type="caution">
    <text evidence="3">The sequence shown here is derived from an EMBL/GenBank/DDBJ whole genome shotgun (WGS) entry which is preliminary data.</text>
</comment>
<dbReference type="PANTHER" id="PTHR46033">
    <property type="entry name" value="PROTEIN MAIN-LIKE 2"/>
    <property type="match status" value="1"/>
</dbReference>
<gene>
    <name evidence="3" type="ORF">Cgig2_033470</name>
</gene>
<dbReference type="Proteomes" id="UP001153076">
    <property type="component" value="Unassembled WGS sequence"/>
</dbReference>
<dbReference type="AlphaFoldDB" id="A0A9Q1GS47"/>
<keyword evidence="2" id="KW-0812">Transmembrane</keyword>